<dbReference type="SUPFAM" id="SSF50044">
    <property type="entry name" value="SH3-domain"/>
    <property type="match status" value="1"/>
</dbReference>
<reference evidence="8 9" key="1">
    <citation type="journal article" date="2006" name="Science">
        <title>Phytophthora genome sequences uncover evolutionary origins and mechanisms of pathogenesis.</title>
        <authorList>
            <person name="Tyler B.M."/>
            <person name="Tripathy S."/>
            <person name="Zhang X."/>
            <person name="Dehal P."/>
            <person name="Jiang R.H."/>
            <person name="Aerts A."/>
            <person name="Arredondo F.D."/>
            <person name="Baxter L."/>
            <person name="Bensasson D."/>
            <person name="Beynon J.L."/>
            <person name="Chapman J."/>
            <person name="Damasceno C.M."/>
            <person name="Dorrance A.E."/>
            <person name="Dou D."/>
            <person name="Dickerman A.W."/>
            <person name="Dubchak I.L."/>
            <person name="Garbelotto M."/>
            <person name="Gijzen M."/>
            <person name="Gordon S.G."/>
            <person name="Govers F."/>
            <person name="Grunwald N.J."/>
            <person name="Huang W."/>
            <person name="Ivors K.L."/>
            <person name="Jones R.W."/>
            <person name="Kamoun S."/>
            <person name="Krampis K."/>
            <person name="Lamour K.H."/>
            <person name="Lee M.K."/>
            <person name="McDonald W.H."/>
            <person name="Medina M."/>
            <person name="Meijer H.J."/>
            <person name="Nordberg E.K."/>
            <person name="Maclean D.J."/>
            <person name="Ospina-Giraldo M.D."/>
            <person name="Morris P.F."/>
            <person name="Phuntumart V."/>
            <person name="Putnam N.H."/>
            <person name="Rash S."/>
            <person name="Rose J.K."/>
            <person name="Sakihama Y."/>
            <person name="Salamov A.A."/>
            <person name="Savidor A."/>
            <person name="Scheuring C.F."/>
            <person name="Smith B.M."/>
            <person name="Sobral B.W."/>
            <person name="Terry A."/>
            <person name="Torto-Alalibo T.A."/>
            <person name="Win J."/>
            <person name="Xu Z."/>
            <person name="Zhang H."/>
            <person name="Grigoriev I.V."/>
            <person name="Rokhsar D.S."/>
            <person name="Boore J.L."/>
        </authorList>
    </citation>
    <scope>NUCLEOTIDE SEQUENCE [LARGE SCALE GENOMIC DNA]</scope>
    <source>
        <strain evidence="8 9">P6497</strain>
    </source>
</reference>
<feature type="compositionally biased region" description="Polar residues" evidence="6">
    <location>
        <begin position="1145"/>
        <end position="1162"/>
    </location>
</feature>
<dbReference type="InParanoid" id="G4ZAV7"/>
<dbReference type="SMART" id="SM00320">
    <property type="entry name" value="WD40"/>
    <property type="match status" value="9"/>
</dbReference>
<dbReference type="Gene3D" id="2.130.10.10">
    <property type="entry name" value="YVTN repeat-like/Quinoprotein amine dehydrogenase"/>
    <property type="match status" value="2"/>
</dbReference>
<evidence type="ECO:0000256" key="6">
    <source>
        <dbReference type="SAM" id="MobiDB-lite"/>
    </source>
</evidence>
<feature type="domain" description="SH3" evidence="7">
    <location>
        <begin position="1180"/>
        <end position="1240"/>
    </location>
</feature>
<dbReference type="CDD" id="cd00174">
    <property type="entry name" value="SH3"/>
    <property type="match status" value="1"/>
</dbReference>
<dbReference type="PANTHER" id="PTHR13720:SF33">
    <property type="entry name" value="HELP DOMAIN-CONTAINING PROTEIN"/>
    <property type="match status" value="1"/>
</dbReference>
<dbReference type="GeneID" id="20641636"/>
<evidence type="ECO:0000256" key="3">
    <source>
        <dbReference type="ARBA" id="ARBA00022737"/>
    </source>
</evidence>
<evidence type="ECO:0000256" key="1">
    <source>
        <dbReference type="ARBA" id="ARBA00022443"/>
    </source>
</evidence>
<evidence type="ECO:0000313" key="9">
    <source>
        <dbReference type="Proteomes" id="UP000002640"/>
    </source>
</evidence>
<dbReference type="STRING" id="1094619.G4ZAV7"/>
<feature type="repeat" description="WD" evidence="5">
    <location>
        <begin position="1024"/>
        <end position="1066"/>
    </location>
</feature>
<keyword evidence="9" id="KW-1185">Reference proteome</keyword>
<dbReference type="KEGG" id="psoj:PHYSODRAFT_298656"/>
<gene>
    <name evidence="8" type="ORF">PHYSODRAFT_298656</name>
</gene>
<dbReference type="SMART" id="SM00326">
    <property type="entry name" value="SH3"/>
    <property type="match status" value="1"/>
</dbReference>
<dbReference type="InterPro" id="IPR036322">
    <property type="entry name" value="WD40_repeat_dom_sf"/>
</dbReference>
<dbReference type="Proteomes" id="UP000002640">
    <property type="component" value="Unassembled WGS sequence"/>
</dbReference>
<proteinExistence type="predicted"/>
<dbReference type="PROSITE" id="PS50082">
    <property type="entry name" value="WD_REPEATS_2"/>
    <property type="match status" value="2"/>
</dbReference>
<dbReference type="Pfam" id="PF23414">
    <property type="entry name" value="Beta-prop_EML_2"/>
    <property type="match status" value="1"/>
</dbReference>
<feature type="compositionally biased region" description="Basic residues" evidence="6">
    <location>
        <begin position="1068"/>
        <end position="1078"/>
    </location>
</feature>
<dbReference type="Gene3D" id="2.30.30.40">
    <property type="entry name" value="SH3 Domains"/>
    <property type="match status" value="1"/>
</dbReference>
<dbReference type="InterPro" id="IPR050630">
    <property type="entry name" value="WD_repeat_EMAP"/>
</dbReference>
<evidence type="ECO:0000256" key="5">
    <source>
        <dbReference type="PROSITE-ProRule" id="PRU00221"/>
    </source>
</evidence>
<evidence type="ECO:0000313" key="8">
    <source>
        <dbReference type="EMBL" id="EGZ22765.1"/>
    </source>
</evidence>
<dbReference type="AlphaFoldDB" id="G4ZAV7"/>
<dbReference type="InterPro" id="IPR036028">
    <property type="entry name" value="SH3-like_dom_sf"/>
</dbReference>
<feature type="region of interest" description="Disordered" evidence="6">
    <location>
        <begin position="1135"/>
        <end position="1164"/>
    </location>
</feature>
<dbReference type="EMBL" id="JH159153">
    <property type="protein sequence ID" value="EGZ22765.1"/>
    <property type="molecule type" value="Genomic_DNA"/>
</dbReference>
<keyword evidence="1 4" id="KW-0728">SH3 domain</keyword>
<dbReference type="InterPro" id="IPR015943">
    <property type="entry name" value="WD40/YVTN_repeat-like_dom_sf"/>
</dbReference>
<dbReference type="PANTHER" id="PTHR13720">
    <property type="entry name" value="WD-40 REPEAT PROTEIN"/>
    <property type="match status" value="1"/>
</dbReference>
<name>G4ZAV7_PHYSP</name>
<protein>
    <recommendedName>
        <fullName evidence="7">SH3 domain-containing protein</fullName>
    </recommendedName>
</protein>
<feature type="region of interest" description="Disordered" evidence="6">
    <location>
        <begin position="423"/>
        <end position="449"/>
    </location>
</feature>
<sequence length="1257" mass="138077">MLCGSVAPDRDQLTSLISDEVERQLRERGSVLEAMREQMAKVLAEFEEMAANVSSKRSWSNSVAKTKPFASPKWTTPFDIHPVVTPLDIVPPAAASPPRLPKIGGALLKSIHQLKRTASGGALPPAGPRSPDGKIVIDKILPRVANIEKRVDGSQMMLSQQRKQMYERALVRYPQCRSNVFAPSVFDWEETSSSDSIAAIQAPRATLELDFVYGCRSGATASLSSSHPAAPTASTNNNAFYLATGEMLWLTATLVVLYKKETNTQRYFREHTNEVTSVTVHPNQRIVASGQAGRSAFLLVWNANDEPLGKRFACLKGHQVAVRSISFSHDGKLIASLGGDMYNTICIHDWKSQELLVSARGHTFRVNAIAFNPFQAYGRPETHRSKKPGQALHDDDVCYTLVSCGVRHIRFWTLTKAEYVPPPSKENADSAFSRSTFGGPPRLRPPTPTEKVWKLEGNVPSFHGRFEVQDFTSLTFVNDSPPLYLYDEHSKELVATNSTDHSLGRIVAGTARGDLCLFIQPRASPSVDIISEKDLHKEPAKWWEIPDEYTDAEINELVLERISYEPTGRLVDVVPHDQETGNRFKLSRQVQAEMEGISKRMVLRPNSTALNSRLGELKYSGPLAHQGAAYQVAYCKKLNVLMSCGNDGKLLLWTCQMSRPIRIPGVNTHGVFTPLTGTFAEGSHALLPHGDPAKVFQLPNETSAAKPTSIVWKEDGSSVLVATSTSCIWELNVATGDWQLLFEARSCAIGACAAHPMKLEVATVSQDGYLCFWDLQQHMCTRRVYLGTFITSSVKAFCMEFHPAGHELTIGLSSGELLVVDCDILKVLLRKNIKSTSGSTTNLHLGLLGPGFRAVAQVKYCPNAKFLAVGVKDTFVYIYDVVNVYKKLHVCEGHSSAVLHLTWNKSGDILQSNAADGEILHWLVSPNKGETKQITDAFLVRDVQWVRWTCVFGWSTPGIWSEESPHLVDIAAVSTTGPKTISDPSESGSTWTTSSSEDLIAVACRSSVHLLKYPAHRGARRKVYKAHSSAIAALDFSFDDTYLVTVGGDDGTIMQWKVASGGDTSIRGRAKNNTKHTPRLQFTEDDSTGEPWPNSIPVPPPHDEKQPSSQLSPRKNSRQYRERQVYQEAGLGAESLHQSADNDEVSNSTRPASSLDELSSSAGARVERGVSYQIPGDPLSAPVQVRVTHAYAAENSDELSLNHGEILRVLSKAGGEWWLGETCDGIKGYFPASYVEDIDLGTPTARDEATEEQAAEG</sequence>
<dbReference type="InterPro" id="IPR001680">
    <property type="entry name" value="WD40_rpt"/>
</dbReference>
<dbReference type="OMA" id="SICIHEW"/>
<dbReference type="RefSeq" id="XP_009525482.1">
    <property type="nucleotide sequence ID" value="XM_009527187.1"/>
</dbReference>
<evidence type="ECO:0000259" key="7">
    <source>
        <dbReference type="PROSITE" id="PS50002"/>
    </source>
</evidence>
<dbReference type="SUPFAM" id="SSF50969">
    <property type="entry name" value="YVTN repeat-like/Quinoprotein amine dehydrogenase"/>
    <property type="match status" value="1"/>
</dbReference>
<dbReference type="InterPro" id="IPR001452">
    <property type="entry name" value="SH3_domain"/>
</dbReference>
<keyword evidence="3" id="KW-0677">Repeat</keyword>
<dbReference type="GO" id="GO:0008017">
    <property type="term" value="F:microtubule binding"/>
    <property type="evidence" value="ECO:0007669"/>
    <property type="project" value="TreeGrafter"/>
</dbReference>
<feature type="region of interest" description="Disordered" evidence="6">
    <location>
        <begin position="1063"/>
        <end position="1122"/>
    </location>
</feature>
<dbReference type="InterPro" id="IPR055442">
    <property type="entry name" value="Beta-prop_EML-like_2nd"/>
</dbReference>
<evidence type="ECO:0000256" key="2">
    <source>
        <dbReference type="ARBA" id="ARBA00022574"/>
    </source>
</evidence>
<accession>G4ZAV7</accession>
<dbReference type="Pfam" id="PF14604">
    <property type="entry name" value="SH3_9"/>
    <property type="match status" value="1"/>
</dbReference>
<dbReference type="PROSITE" id="PS50002">
    <property type="entry name" value="SH3"/>
    <property type="match status" value="1"/>
</dbReference>
<organism evidence="8 9">
    <name type="scientific">Phytophthora sojae (strain P6497)</name>
    <name type="common">Soybean stem and root rot agent</name>
    <name type="synonym">Phytophthora megasperma f. sp. glycines</name>
    <dbReference type="NCBI Taxonomy" id="1094619"/>
    <lineage>
        <taxon>Eukaryota</taxon>
        <taxon>Sar</taxon>
        <taxon>Stramenopiles</taxon>
        <taxon>Oomycota</taxon>
        <taxon>Peronosporomycetes</taxon>
        <taxon>Peronosporales</taxon>
        <taxon>Peronosporaceae</taxon>
        <taxon>Phytophthora</taxon>
    </lineage>
</organism>
<feature type="repeat" description="WD" evidence="5">
    <location>
        <begin position="891"/>
        <end position="922"/>
    </location>
</feature>
<dbReference type="Pfam" id="PF00400">
    <property type="entry name" value="WD40"/>
    <property type="match status" value="2"/>
</dbReference>
<dbReference type="SUPFAM" id="SSF50978">
    <property type="entry name" value="WD40 repeat-like"/>
    <property type="match status" value="1"/>
</dbReference>
<dbReference type="InterPro" id="IPR011044">
    <property type="entry name" value="Quino_amine_DH_bsu"/>
</dbReference>
<keyword evidence="2 5" id="KW-0853">WD repeat</keyword>
<evidence type="ECO:0000256" key="4">
    <source>
        <dbReference type="PROSITE-ProRule" id="PRU00192"/>
    </source>
</evidence>